<accession>A0ABY5P777</accession>
<evidence type="ECO:0000313" key="3">
    <source>
        <dbReference type="Proteomes" id="UP001315967"/>
    </source>
</evidence>
<evidence type="ECO:0000256" key="1">
    <source>
        <dbReference type="SAM" id="SignalP"/>
    </source>
</evidence>
<protein>
    <recommendedName>
        <fullName evidence="4">DUF5067 domain-containing protein</fullName>
    </recommendedName>
</protein>
<evidence type="ECO:0008006" key="4">
    <source>
        <dbReference type="Google" id="ProtNLM"/>
    </source>
</evidence>
<dbReference type="EMBL" id="CP102453">
    <property type="protein sequence ID" value="UUX34450.1"/>
    <property type="molecule type" value="Genomic_DNA"/>
</dbReference>
<dbReference type="RefSeq" id="WP_313793953.1">
    <property type="nucleotide sequence ID" value="NZ_CP102453.1"/>
</dbReference>
<gene>
    <name evidence="2" type="ORF">NRE15_02025</name>
</gene>
<keyword evidence="3" id="KW-1185">Reference proteome</keyword>
<feature type="chain" id="PRO_5045858012" description="DUF5067 domain-containing protein" evidence="1">
    <location>
        <begin position="25"/>
        <end position="187"/>
    </location>
</feature>
<organism evidence="2 3">
    <name type="scientific">Fundicoccus culcitae</name>
    <dbReference type="NCBI Taxonomy" id="2969821"/>
    <lineage>
        <taxon>Bacteria</taxon>
        <taxon>Bacillati</taxon>
        <taxon>Bacillota</taxon>
        <taxon>Bacilli</taxon>
        <taxon>Lactobacillales</taxon>
        <taxon>Aerococcaceae</taxon>
        <taxon>Fundicoccus</taxon>
    </lineage>
</organism>
<name>A0ABY5P777_9LACT</name>
<evidence type="ECO:0000313" key="2">
    <source>
        <dbReference type="EMBL" id="UUX34450.1"/>
    </source>
</evidence>
<keyword evidence="1" id="KW-0732">Signal</keyword>
<proteinExistence type="predicted"/>
<sequence>MKGKKKQSTFTLMLILTLLTSACASTSSKRNPAEQAQIFNQMRQLNVTESDVESEAITEEYVTTFGFAGQYNQSIQDEQESLVRVMLAVDSQSNEAEMAHDETNKVFLDYDQIDYLAYDQSIGTTIQRLLTYLDKTAAIDLNTNHYFELDDTQTNGFVSIKIYERSETSEKLVGEYYYDITSGEITN</sequence>
<dbReference type="PROSITE" id="PS51257">
    <property type="entry name" value="PROKAR_LIPOPROTEIN"/>
    <property type="match status" value="1"/>
</dbReference>
<reference evidence="2 3" key="1">
    <citation type="submission" date="2022-08" db="EMBL/GenBank/DDBJ databases">
        <title>Aerococcaceae sp. nov isolated from spoiled eye mask.</title>
        <authorList>
            <person name="Zhou G."/>
            <person name="Xie X.-B."/>
            <person name="Shi Q.-S."/>
            <person name="Wang Y.-S."/>
            <person name="Wen X."/>
            <person name="Peng H."/>
            <person name="Yang X.-J."/>
            <person name="Tao H.-B."/>
            <person name="Huang X.-M."/>
        </authorList>
    </citation>
    <scope>NUCLEOTIDE SEQUENCE [LARGE SCALE GENOMIC DNA]</scope>
    <source>
        <strain evidence="3">DM20194951</strain>
    </source>
</reference>
<dbReference type="Proteomes" id="UP001315967">
    <property type="component" value="Chromosome"/>
</dbReference>
<feature type="signal peptide" evidence="1">
    <location>
        <begin position="1"/>
        <end position="24"/>
    </location>
</feature>